<sequence>MDNIISITEEWPFLQAILGGVQASFCFASRLALFERSNSTTAVFPVQHAMCKAVQASSCVASMSALWESSIPTMEEWPS</sequence>
<evidence type="ECO:0000313" key="1">
    <source>
        <dbReference type="EMBL" id="NDV40751.1"/>
    </source>
</evidence>
<organism evidence="1">
    <name type="scientific">Arcella intermedia</name>
    <dbReference type="NCBI Taxonomy" id="1963864"/>
    <lineage>
        <taxon>Eukaryota</taxon>
        <taxon>Amoebozoa</taxon>
        <taxon>Tubulinea</taxon>
        <taxon>Elardia</taxon>
        <taxon>Arcellinida</taxon>
        <taxon>Sphaerothecina</taxon>
        <taxon>Arcellidae</taxon>
        <taxon>Arcella</taxon>
    </lineage>
</organism>
<protein>
    <submittedName>
        <fullName evidence="1">Uncharacterized protein</fullName>
    </submittedName>
</protein>
<proteinExistence type="predicted"/>
<reference evidence="1" key="1">
    <citation type="journal article" date="2020" name="J. Eukaryot. Microbiol.">
        <title>De novo Sequencing, Assembly and Annotation of the Transcriptome for the Free-Living Testate Amoeba Arcella intermedia.</title>
        <authorList>
            <person name="Ribeiro G.M."/>
            <person name="Porfirio-Sousa A.L."/>
            <person name="Maurer-Alcala X.X."/>
            <person name="Katz L.A."/>
            <person name="Lahr D.J.G."/>
        </authorList>
    </citation>
    <scope>NUCLEOTIDE SEQUENCE</scope>
</reference>
<name>A0A6B2LVQ1_9EUKA</name>
<accession>A0A6B2LVQ1</accession>
<dbReference type="EMBL" id="GIBP01011782">
    <property type="protein sequence ID" value="NDV40751.1"/>
    <property type="molecule type" value="Transcribed_RNA"/>
</dbReference>
<dbReference type="AlphaFoldDB" id="A0A6B2LVQ1"/>